<evidence type="ECO:0000256" key="8">
    <source>
        <dbReference type="ARBA" id="ARBA00022723"/>
    </source>
</evidence>
<dbReference type="GO" id="GO:0032299">
    <property type="term" value="C:ribonuclease H2 complex"/>
    <property type="evidence" value="ECO:0007669"/>
    <property type="project" value="TreeGrafter"/>
</dbReference>
<evidence type="ECO:0000256" key="10">
    <source>
        <dbReference type="ARBA" id="ARBA00022801"/>
    </source>
</evidence>
<dbReference type="EMBL" id="RKRA01000001">
    <property type="protein sequence ID" value="RPF27831.1"/>
    <property type="molecule type" value="Genomic_DNA"/>
</dbReference>
<name>A0A3N5A824_9MICO</name>
<comment type="caution">
    <text evidence="16">The sequence shown here is derived from an EMBL/GenBank/DDBJ whole genome shotgun (WGS) entry which is preliminary data.</text>
</comment>
<feature type="region of interest" description="Disordered" evidence="14">
    <location>
        <begin position="277"/>
        <end position="308"/>
    </location>
</feature>
<dbReference type="PANTHER" id="PTHR10954">
    <property type="entry name" value="RIBONUCLEASE H2 SUBUNIT A"/>
    <property type="match status" value="1"/>
</dbReference>
<dbReference type="Pfam" id="PF01351">
    <property type="entry name" value="RNase_HII"/>
    <property type="match status" value="1"/>
</dbReference>
<dbReference type="GO" id="GO:0006298">
    <property type="term" value="P:mismatch repair"/>
    <property type="evidence" value="ECO:0007669"/>
    <property type="project" value="TreeGrafter"/>
</dbReference>
<evidence type="ECO:0000256" key="6">
    <source>
        <dbReference type="ARBA" id="ARBA00022490"/>
    </source>
</evidence>
<keyword evidence="10 12" id="KW-0378">Hydrolase</keyword>
<dbReference type="GO" id="GO:0004523">
    <property type="term" value="F:RNA-DNA hybrid ribonuclease activity"/>
    <property type="evidence" value="ECO:0007669"/>
    <property type="project" value="UniProtKB-UniRule"/>
</dbReference>
<keyword evidence="17" id="KW-1185">Reference proteome</keyword>
<comment type="cofactor">
    <cofactor evidence="12">
        <name>Mn(2+)</name>
        <dbReference type="ChEBI" id="CHEBI:29035"/>
    </cofactor>
    <cofactor evidence="12">
        <name>Mg(2+)</name>
        <dbReference type="ChEBI" id="CHEBI:18420"/>
    </cofactor>
    <text evidence="12">Manganese or magnesium. Binds 1 divalent metal ion per monomer in the absence of substrate. May bind a second metal ion after substrate binding.</text>
</comment>
<evidence type="ECO:0000256" key="4">
    <source>
        <dbReference type="ARBA" id="ARBA00004496"/>
    </source>
</evidence>
<reference evidence="16 17" key="1">
    <citation type="submission" date="2018-11" db="EMBL/GenBank/DDBJ databases">
        <title>Sequencing the genomes of 1000 actinobacteria strains.</title>
        <authorList>
            <person name="Klenk H.-P."/>
        </authorList>
    </citation>
    <scope>NUCLEOTIDE SEQUENCE [LARGE SCALE GENOMIC DNA]</scope>
    <source>
        <strain evidence="16 17">DSM 14418</strain>
    </source>
</reference>
<dbReference type="InterPro" id="IPR036397">
    <property type="entry name" value="RNaseH_sf"/>
</dbReference>
<dbReference type="InterPro" id="IPR022898">
    <property type="entry name" value="RNase_HII"/>
</dbReference>
<protein>
    <recommendedName>
        <fullName evidence="13">Ribonuclease</fullName>
        <ecNumber evidence="13">3.1.26.4</ecNumber>
    </recommendedName>
</protein>
<comment type="subcellular location">
    <subcellularLocation>
        <location evidence="4">Cytoplasm</location>
    </subcellularLocation>
</comment>
<feature type="compositionally biased region" description="Basic and acidic residues" evidence="14">
    <location>
        <begin position="289"/>
        <end position="308"/>
    </location>
</feature>
<keyword evidence="8 12" id="KW-0479">Metal-binding</keyword>
<evidence type="ECO:0000256" key="13">
    <source>
        <dbReference type="RuleBase" id="RU003515"/>
    </source>
</evidence>
<evidence type="ECO:0000313" key="16">
    <source>
        <dbReference type="EMBL" id="RPF27831.1"/>
    </source>
</evidence>
<evidence type="ECO:0000256" key="1">
    <source>
        <dbReference type="ARBA" id="ARBA00000077"/>
    </source>
</evidence>
<feature type="binding site" evidence="12">
    <location>
        <position position="46"/>
    </location>
    <ligand>
        <name>a divalent metal cation</name>
        <dbReference type="ChEBI" id="CHEBI:60240"/>
    </ligand>
</feature>
<evidence type="ECO:0000256" key="5">
    <source>
        <dbReference type="ARBA" id="ARBA00007383"/>
    </source>
</evidence>
<dbReference type="GO" id="GO:0043137">
    <property type="term" value="P:DNA replication, removal of RNA primer"/>
    <property type="evidence" value="ECO:0007669"/>
    <property type="project" value="TreeGrafter"/>
</dbReference>
<accession>A0A3N5A824</accession>
<feature type="compositionally biased region" description="Acidic residues" evidence="14">
    <location>
        <begin position="277"/>
        <end position="288"/>
    </location>
</feature>
<proteinExistence type="inferred from homology"/>
<dbReference type="InterPro" id="IPR024567">
    <property type="entry name" value="RNase_HII/HIII_dom"/>
</dbReference>
<dbReference type="SUPFAM" id="SSF53098">
    <property type="entry name" value="Ribonuclease H-like"/>
    <property type="match status" value="1"/>
</dbReference>
<comment type="cofactor">
    <cofactor evidence="2">
        <name>Mg(2+)</name>
        <dbReference type="ChEBI" id="CHEBI:18420"/>
    </cofactor>
</comment>
<dbReference type="CDD" id="cd07182">
    <property type="entry name" value="RNase_HII_bacteria_HII_like"/>
    <property type="match status" value="1"/>
</dbReference>
<keyword evidence="11" id="KW-0464">Manganese</keyword>
<evidence type="ECO:0000256" key="7">
    <source>
        <dbReference type="ARBA" id="ARBA00022722"/>
    </source>
</evidence>
<dbReference type="GO" id="GO:0046872">
    <property type="term" value="F:metal ion binding"/>
    <property type="evidence" value="ECO:0007669"/>
    <property type="project" value="UniProtKB-KW"/>
</dbReference>
<evidence type="ECO:0000256" key="11">
    <source>
        <dbReference type="ARBA" id="ARBA00023211"/>
    </source>
</evidence>
<dbReference type="PANTHER" id="PTHR10954:SF18">
    <property type="entry name" value="RIBONUCLEASE HII"/>
    <property type="match status" value="1"/>
</dbReference>
<dbReference type="InterPro" id="IPR001352">
    <property type="entry name" value="RNase_HII/HIII"/>
</dbReference>
<keyword evidence="7 12" id="KW-0540">Nuclease</keyword>
<evidence type="ECO:0000256" key="2">
    <source>
        <dbReference type="ARBA" id="ARBA00001946"/>
    </source>
</evidence>
<organism evidence="16 17">
    <name type="scientific">Georgenia muralis</name>
    <dbReference type="NCBI Taxonomy" id="154117"/>
    <lineage>
        <taxon>Bacteria</taxon>
        <taxon>Bacillati</taxon>
        <taxon>Actinomycetota</taxon>
        <taxon>Actinomycetes</taxon>
        <taxon>Micrococcales</taxon>
        <taxon>Bogoriellaceae</taxon>
        <taxon>Georgenia</taxon>
    </lineage>
</organism>
<dbReference type="InterPro" id="IPR012337">
    <property type="entry name" value="RNaseH-like_sf"/>
</dbReference>
<feature type="binding site" evidence="12">
    <location>
        <position position="45"/>
    </location>
    <ligand>
        <name>a divalent metal cation</name>
        <dbReference type="ChEBI" id="CHEBI:60240"/>
    </ligand>
</feature>
<evidence type="ECO:0000313" key="17">
    <source>
        <dbReference type="Proteomes" id="UP000280726"/>
    </source>
</evidence>
<feature type="domain" description="RNase H type-2" evidence="15">
    <location>
        <begin position="39"/>
        <end position="257"/>
    </location>
</feature>
<feature type="binding site" evidence="12">
    <location>
        <position position="143"/>
    </location>
    <ligand>
        <name>a divalent metal cation</name>
        <dbReference type="ChEBI" id="CHEBI:60240"/>
    </ligand>
</feature>
<comment type="catalytic activity">
    <reaction evidence="1 12 13">
        <text>Endonucleolytic cleavage to 5'-phosphomonoester.</text>
        <dbReference type="EC" id="3.1.26.4"/>
    </reaction>
</comment>
<evidence type="ECO:0000256" key="14">
    <source>
        <dbReference type="SAM" id="MobiDB-lite"/>
    </source>
</evidence>
<comment type="function">
    <text evidence="3 13">Endonuclease that specifically degrades the RNA of RNA-DNA hybrids.</text>
</comment>
<dbReference type="GO" id="GO:0003723">
    <property type="term" value="F:RNA binding"/>
    <property type="evidence" value="ECO:0007669"/>
    <property type="project" value="UniProtKB-UniRule"/>
</dbReference>
<dbReference type="EC" id="3.1.26.4" evidence="13"/>
<dbReference type="PROSITE" id="PS51975">
    <property type="entry name" value="RNASE_H_2"/>
    <property type="match status" value="1"/>
</dbReference>
<evidence type="ECO:0000256" key="12">
    <source>
        <dbReference type="PROSITE-ProRule" id="PRU01319"/>
    </source>
</evidence>
<comment type="similarity">
    <text evidence="5 13">Belongs to the RNase HII family.</text>
</comment>
<keyword evidence="6" id="KW-0963">Cytoplasm</keyword>
<evidence type="ECO:0000256" key="9">
    <source>
        <dbReference type="ARBA" id="ARBA00022759"/>
    </source>
</evidence>
<sequence length="329" mass="34504">MSAPADRVPATRAAVRSTARRRPSRSLETALLAELGGDVLVAGMDEVGRGALAGPVTVGVAVVGAATSRRMPRGLADSKLLTARAREDLVDPVHAWCADSAVGHAGPEEIDRLGIIAALRLAGRRALAELAARGRVPAVVILDGVHDWLSDPEPDLFSAMLVPDLDVPGAPVPCPPVRTQVKADAACAVVAAASVLAKVARDRIMVDLAPHHPRYGWEANKGYSSAEHIEALREDGTCELHRRSWRLPGLGGPDRAGGIDPSGEDVAACEDAVSDDVLDDDVLGDDDARDTHDDGFASHDDGFASHDDALATHDGARTSERRPEGMMVP</sequence>
<keyword evidence="9 12" id="KW-0255">Endonuclease</keyword>
<evidence type="ECO:0000256" key="3">
    <source>
        <dbReference type="ARBA" id="ARBA00004065"/>
    </source>
</evidence>
<dbReference type="NCBIfam" id="NF000595">
    <property type="entry name" value="PRK00015.1-3"/>
    <property type="match status" value="1"/>
</dbReference>
<evidence type="ECO:0000259" key="15">
    <source>
        <dbReference type="PROSITE" id="PS51975"/>
    </source>
</evidence>
<feature type="compositionally biased region" description="Low complexity" evidence="14">
    <location>
        <begin position="7"/>
        <end position="17"/>
    </location>
</feature>
<gene>
    <name evidence="16" type="ORF">EDD32_2333</name>
</gene>
<dbReference type="Proteomes" id="UP000280726">
    <property type="component" value="Unassembled WGS sequence"/>
</dbReference>
<feature type="region of interest" description="Disordered" evidence="14">
    <location>
        <begin position="1"/>
        <end position="21"/>
    </location>
</feature>
<dbReference type="AlphaFoldDB" id="A0A3N5A824"/>
<dbReference type="GO" id="GO:0005737">
    <property type="term" value="C:cytoplasm"/>
    <property type="evidence" value="ECO:0007669"/>
    <property type="project" value="UniProtKB-SubCell"/>
</dbReference>
<dbReference type="Gene3D" id="3.30.420.10">
    <property type="entry name" value="Ribonuclease H-like superfamily/Ribonuclease H"/>
    <property type="match status" value="1"/>
</dbReference>